<evidence type="ECO:0000256" key="1">
    <source>
        <dbReference type="ARBA" id="ARBA00004418"/>
    </source>
</evidence>
<feature type="chain" id="PRO_5046472734" evidence="9">
    <location>
        <begin position="25"/>
        <end position="241"/>
    </location>
</feature>
<dbReference type="InterPro" id="IPR013783">
    <property type="entry name" value="Ig-like_fold"/>
</dbReference>
<dbReference type="PANTHER" id="PTHR30251:SF2">
    <property type="entry name" value="FIMBRIAL CHAPERONE YADV-RELATED"/>
    <property type="match status" value="1"/>
</dbReference>
<sequence length="241" mass="26373">MNVIRRRASLLLVSSLLFCPSAQAGIVINGTRVIYPAQAREVTVQVNNVGDTPSLVQAWIDTGDAEQTPEGSDAPFVLTPPISRVEPGSSQALRVIYSGRALPTDRETVFWLNVLDVPPVPEEAGGAGQNYLQVAFRSRLKLFFRPQGLKGHANDAAQSLQWTLGGDRLRVHNPTPYHVTLAEAHARAAGQDTLIQAQGWMIAPDQQLEFIVPAATEEVRFRTINDYGGRIERSVRLDAGR</sequence>
<feature type="domain" description="Pili assembly chaperone N-terminal" evidence="10">
    <location>
        <begin position="25"/>
        <end position="150"/>
    </location>
</feature>
<feature type="domain" description="Pili assembly chaperone C-terminal" evidence="11">
    <location>
        <begin position="171"/>
        <end position="231"/>
    </location>
</feature>
<comment type="caution">
    <text evidence="12">The sequence shown here is derived from an EMBL/GenBank/DDBJ whole genome shotgun (WGS) entry which is preliminary data.</text>
</comment>
<evidence type="ECO:0000256" key="6">
    <source>
        <dbReference type="ARBA" id="ARBA00023186"/>
    </source>
</evidence>
<dbReference type="PROSITE" id="PS00635">
    <property type="entry name" value="PILI_CHAPERONE"/>
    <property type="match status" value="1"/>
</dbReference>
<dbReference type="PANTHER" id="PTHR30251">
    <property type="entry name" value="PILUS ASSEMBLY CHAPERONE"/>
    <property type="match status" value="1"/>
</dbReference>
<evidence type="ECO:0000313" key="13">
    <source>
        <dbReference type="Proteomes" id="UP001301653"/>
    </source>
</evidence>
<name>A0ABU5V117_9GAMM</name>
<comment type="subcellular location">
    <subcellularLocation>
        <location evidence="1 8">Periplasm</location>
    </subcellularLocation>
</comment>
<dbReference type="RefSeq" id="WP_323438192.1">
    <property type="nucleotide sequence ID" value="NZ_JAYFUH010000064.1"/>
</dbReference>
<comment type="similarity">
    <text evidence="2 8">Belongs to the periplasmic pilus chaperone family.</text>
</comment>
<dbReference type="SUPFAM" id="SSF49584">
    <property type="entry name" value="Periplasmic chaperone C-domain"/>
    <property type="match status" value="1"/>
</dbReference>
<evidence type="ECO:0000256" key="7">
    <source>
        <dbReference type="ARBA" id="ARBA00023319"/>
    </source>
</evidence>
<evidence type="ECO:0000256" key="2">
    <source>
        <dbReference type="ARBA" id="ARBA00007399"/>
    </source>
</evidence>
<dbReference type="Gene3D" id="2.60.40.10">
    <property type="entry name" value="Immunoglobulins"/>
    <property type="match status" value="2"/>
</dbReference>
<evidence type="ECO:0000313" key="12">
    <source>
        <dbReference type="EMBL" id="MEA5666991.1"/>
    </source>
</evidence>
<keyword evidence="13" id="KW-1185">Reference proteome</keyword>
<keyword evidence="4 9" id="KW-0732">Signal</keyword>
<dbReference type="InterPro" id="IPR036316">
    <property type="entry name" value="Pili_assmbl_chap_C_dom_sf"/>
</dbReference>
<evidence type="ECO:0000259" key="11">
    <source>
        <dbReference type="Pfam" id="PF02753"/>
    </source>
</evidence>
<reference evidence="12 13" key="1">
    <citation type="submission" date="2023-12" db="EMBL/GenBank/DDBJ databases">
        <title>Stenotrophomonas guangdongensis sp. nov., isolated from wilted pepper plants (Capsicum annuum).</title>
        <authorList>
            <person name="Qiu M."/>
            <person name="Li Y."/>
            <person name="Liu Q."/>
            <person name="Zhang X."/>
            <person name="Huang Y."/>
            <person name="Guo R."/>
            <person name="Hu M."/>
            <person name="Zhou J."/>
            <person name="Zhou X."/>
        </authorList>
    </citation>
    <scope>NUCLEOTIDE SEQUENCE [LARGE SCALE GENOMIC DNA]</scope>
    <source>
        <strain evidence="12 13">MH1</strain>
    </source>
</reference>
<dbReference type="InterPro" id="IPR016147">
    <property type="entry name" value="Pili_assmbl_chaperone_N"/>
</dbReference>
<dbReference type="InterPro" id="IPR001829">
    <property type="entry name" value="Pili_assmbl_chaperone_bac"/>
</dbReference>
<accession>A0ABU5V117</accession>
<keyword evidence="5" id="KW-0574">Periplasm</keyword>
<dbReference type="InterPro" id="IPR016148">
    <property type="entry name" value="Pili_assmbl_chaperone_C"/>
</dbReference>
<protein>
    <submittedName>
        <fullName evidence="12">Molecular chaperone</fullName>
    </submittedName>
</protein>
<evidence type="ECO:0000256" key="9">
    <source>
        <dbReference type="SAM" id="SignalP"/>
    </source>
</evidence>
<evidence type="ECO:0000256" key="3">
    <source>
        <dbReference type="ARBA" id="ARBA00022558"/>
    </source>
</evidence>
<dbReference type="EMBL" id="JAYFUH010000064">
    <property type="protein sequence ID" value="MEA5666991.1"/>
    <property type="molecule type" value="Genomic_DNA"/>
</dbReference>
<evidence type="ECO:0000256" key="8">
    <source>
        <dbReference type="RuleBase" id="RU003918"/>
    </source>
</evidence>
<dbReference type="InterPro" id="IPR008962">
    <property type="entry name" value="PapD-like_sf"/>
</dbReference>
<organism evidence="12 13">
    <name type="scientific">Stenotrophomonas capsici</name>
    <dbReference type="NCBI Taxonomy" id="3110230"/>
    <lineage>
        <taxon>Bacteria</taxon>
        <taxon>Pseudomonadati</taxon>
        <taxon>Pseudomonadota</taxon>
        <taxon>Gammaproteobacteria</taxon>
        <taxon>Lysobacterales</taxon>
        <taxon>Lysobacteraceae</taxon>
        <taxon>Stenotrophomonas</taxon>
    </lineage>
</organism>
<keyword evidence="7" id="KW-0393">Immunoglobulin domain</keyword>
<dbReference type="InterPro" id="IPR018046">
    <property type="entry name" value="Pili_assmbl_chaperone_CS"/>
</dbReference>
<gene>
    <name evidence="12" type="ORF">VA603_05505</name>
</gene>
<keyword evidence="6 8" id="KW-0143">Chaperone</keyword>
<feature type="signal peptide" evidence="9">
    <location>
        <begin position="1"/>
        <end position="24"/>
    </location>
</feature>
<evidence type="ECO:0000256" key="4">
    <source>
        <dbReference type="ARBA" id="ARBA00022729"/>
    </source>
</evidence>
<dbReference type="Proteomes" id="UP001301653">
    <property type="component" value="Unassembled WGS sequence"/>
</dbReference>
<proteinExistence type="inferred from homology"/>
<dbReference type="Pfam" id="PF00345">
    <property type="entry name" value="PapD_N"/>
    <property type="match status" value="1"/>
</dbReference>
<dbReference type="PRINTS" id="PR00969">
    <property type="entry name" value="CHAPERONPILI"/>
</dbReference>
<dbReference type="InterPro" id="IPR050643">
    <property type="entry name" value="Periplasmic_pilus_chap"/>
</dbReference>
<dbReference type="Pfam" id="PF02753">
    <property type="entry name" value="PapD_C"/>
    <property type="match status" value="1"/>
</dbReference>
<dbReference type="SUPFAM" id="SSF49354">
    <property type="entry name" value="PapD-like"/>
    <property type="match status" value="1"/>
</dbReference>
<evidence type="ECO:0000256" key="5">
    <source>
        <dbReference type="ARBA" id="ARBA00022764"/>
    </source>
</evidence>
<keyword evidence="3" id="KW-1029">Fimbrium biogenesis</keyword>
<evidence type="ECO:0000259" key="10">
    <source>
        <dbReference type="Pfam" id="PF00345"/>
    </source>
</evidence>